<evidence type="ECO:0000313" key="1">
    <source>
        <dbReference type="EMBL" id="KKN32166.1"/>
    </source>
</evidence>
<organism evidence="1">
    <name type="scientific">marine sediment metagenome</name>
    <dbReference type="NCBI Taxonomy" id="412755"/>
    <lineage>
        <taxon>unclassified sequences</taxon>
        <taxon>metagenomes</taxon>
        <taxon>ecological metagenomes</taxon>
    </lineage>
</organism>
<proteinExistence type="predicted"/>
<sequence>MKAIVDLIATNDPPRRVTVSVPKRKSATAQLNAIDRAILKEYGGDDDSWSRWNLIELEE</sequence>
<name>A0A0F9S505_9ZZZZ</name>
<accession>A0A0F9S505</accession>
<dbReference type="AlphaFoldDB" id="A0A0F9S505"/>
<gene>
    <name evidence="1" type="ORF">LCGC14_0816630</name>
</gene>
<comment type="caution">
    <text evidence="1">The sequence shown here is derived from an EMBL/GenBank/DDBJ whole genome shotgun (WGS) entry which is preliminary data.</text>
</comment>
<dbReference type="EMBL" id="LAZR01002272">
    <property type="protein sequence ID" value="KKN32166.1"/>
    <property type="molecule type" value="Genomic_DNA"/>
</dbReference>
<protein>
    <submittedName>
        <fullName evidence="1">Uncharacterized protein</fullName>
    </submittedName>
</protein>
<reference evidence="1" key="1">
    <citation type="journal article" date="2015" name="Nature">
        <title>Complex archaea that bridge the gap between prokaryotes and eukaryotes.</title>
        <authorList>
            <person name="Spang A."/>
            <person name="Saw J.H."/>
            <person name="Jorgensen S.L."/>
            <person name="Zaremba-Niedzwiedzka K."/>
            <person name="Martijn J."/>
            <person name="Lind A.E."/>
            <person name="van Eijk R."/>
            <person name="Schleper C."/>
            <person name="Guy L."/>
            <person name="Ettema T.J."/>
        </authorList>
    </citation>
    <scope>NUCLEOTIDE SEQUENCE</scope>
</reference>